<evidence type="ECO:0000313" key="3">
    <source>
        <dbReference type="Proteomes" id="UP000263517"/>
    </source>
</evidence>
<evidence type="ECO:0000256" key="1">
    <source>
        <dbReference type="SAM" id="MobiDB-lite"/>
    </source>
</evidence>
<feature type="compositionally biased region" description="Basic and acidic residues" evidence="1">
    <location>
        <begin position="126"/>
        <end position="135"/>
    </location>
</feature>
<dbReference type="Proteomes" id="UP000263517">
    <property type="component" value="Unassembled WGS sequence"/>
</dbReference>
<dbReference type="EMBL" id="DNAN01000445">
    <property type="protein sequence ID" value="HAW76537.1"/>
    <property type="molecule type" value="Genomic_DNA"/>
</dbReference>
<organism evidence="2 3">
    <name type="scientific">Alteromonas australica</name>
    <dbReference type="NCBI Taxonomy" id="589873"/>
    <lineage>
        <taxon>Bacteria</taxon>
        <taxon>Pseudomonadati</taxon>
        <taxon>Pseudomonadota</taxon>
        <taxon>Gammaproteobacteria</taxon>
        <taxon>Alteromonadales</taxon>
        <taxon>Alteromonadaceae</taxon>
        <taxon>Alteromonas/Salinimonas group</taxon>
        <taxon>Alteromonas</taxon>
    </lineage>
</organism>
<sequence length="258" mass="28870">MNKLIEAMKHVNDLNEKVGVSQKGGKKYTEVFVRVEQFRMAFGETMGINTEILVDDGKRVVIKAIVTHEGSIIGSGIAEEIRGSSMVNKTSAIENCETSAIGRALASLGLHGGSYASANEIAAVQRKEKAMEEQKQPQPKAPEPKPEIDLSVHPQEIEQPELKEGWRLLYHNGEFKDILSTAGMFTSELVKMVKLYQEKKRPRKQQLEIVIANFENLDKLGETARHTVEIGLKSLLDLTDLSKDALDFEWNKLQKQVK</sequence>
<protein>
    <submittedName>
        <fullName evidence="2">Uncharacterized protein</fullName>
    </submittedName>
</protein>
<reference evidence="2 3" key="1">
    <citation type="journal article" date="2018" name="Nat. Biotechnol.">
        <title>A standardized bacterial taxonomy based on genome phylogeny substantially revises the tree of life.</title>
        <authorList>
            <person name="Parks D.H."/>
            <person name="Chuvochina M."/>
            <person name="Waite D.W."/>
            <person name="Rinke C."/>
            <person name="Skarshewski A."/>
            <person name="Chaumeil P.A."/>
            <person name="Hugenholtz P."/>
        </authorList>
    </citation>
    <scope>NUCLEOTIDE SEQUENCE [LARGE SCALE GENOMIC DNA]</scope>
    <source>
        <strain evidence="2">UBA11978</strain>
    </source>
</reference>
<evidence type="ECO:0000313" key="2">
    <source>
        <dbReference type="EMBL" id="HAW76537.1"/>
    </source>
</evidence>
<name>A0A350P5H0_9ALTE</name>
<proteinExistence type="predicted"/>
<dbReference type="AlphaFoldDB" id="A0A350P5H0"/>
<comment type="caution">
    <text evidence="2">The sequence shown here is derived from an EMBL/GenBank/DDBJ whole genome shotgun (WGS) entry which is preliminary data.</text>
</comment>
<gene>
    <name evidence="2" type="ORF">DCW74_12490</name>
</gene>
<accession>A0A350P5H0</accession>
<feature type="region of interest" description="Disordered" evidence="1">
    <location>
        <begin position="126"/>
        <end position="149"/>
    </location>
</feature>